<evidence type="ECO:0000313" key="8">
    <source>
        <dbReference type="Proteomes" id="UP001302812"/>
    </source>
</evidence>
<feature type="compositionally biased region" description="Basic and acidic residues" evidence="4">
    <location>
        <begin position="345"/>
        <end position="355"/>
    </location>
</feature>
<dbReference type="SUPFAM" id="SSF51735">
    <property type="entry name" value="NAD(P)-binding Rossmann-fold domains"/>
    <property type="match status" value="1"/>
</dbReference>
<evidence type="ECO:0000259" key="5">
    <source>
        <dbReference type="Pfam" id="PF00725"/>
    </source>
</evidence>
<dbReference type="AlphaFoldDB" id="A0AAN6QM94"/>
<feature type="domain" description="3-hydroxyacyl-CoA dehydrogenase NAD binding" evidence="6">
    <location>
        <begin position="35"/>
        <end position="228"/>
    </location>
</feature>
<dbReference type="Gene3D" id="3.40.50.720">
    <property type="entry name" value="NAD(P)-binding Rossmann-like Domain"/>
    <property type="match status" value="1"/>
</dbReference>
<dbReference type="Gene3D" id="1.10.1040.10">
    <property type="entry name" value="N-(1-d-carboxylethyl)-l-norvaline Dehydrogenase, domain 2"/>
    <property type="match status" value="1"/>
</dbReference>
<comment type="similarity">
    <text evidence="1">Belongs to the 3-hydroxyacyl-CoA dehydrogenase family.</text>
</comment>
<feature type="region of interest" description="Disordered" evidence="4">
    <location>
        <begin position="320"/>
        <end position="355"/>
    </location>
</feature>
<reference evidence="7" key="1">
    <citation type="journal article" date="2023" name="Mol. Phylogenet. Evol.">
        <title>Genome-scale phylogeny and comparative genomics of the fungal order Sordariales.</title>
        <authorList>
            <person name="Hensen N."/>
            <person name="Bonometti L."/>
            <person name="Westerberg I."/>
            <person name="Brannstrom I.O."/>
            <person name="Guillou S."/>
            <person name="Cros-Aarteil S."/>
            <person name="Calhoun S."/>
            <person name="Haridas S."/>
            <person name="Kuo A."/>
            <person name="Mondo S."/>
            <person name="Pangilinan J."/>
            <person name="Riley R."/>
            <person name="LaButti K."/>
            <person name="Andreopoulos B."/>
            <person name="Lipzen A."/>
            <person name="Chen C."/>
            <person name="Yan M."/>
            <person name="Daum C."/>
            <person name="Ng V."/>
            <person name="Clum A."/>
            <person name="Steindorff A."/>
            <person name="Ohm R.A."/>
            <person name="Martin F."/>
            <person name="Silar P."/>
            <person name="Natvig D.O."/>
            <person name="Lalanne C."/>
            <person name="Gautier V."/>
            <person name="Ament-Velasquez S.L."/>
            <person name="Kruys A."/>
            <person name="Hutchinson M.I."/>
            <person name="Powell A.J."/>
            <person name="Barry K."/>
            <person name="Miller A.N."/>
            <person name="Grigoriev I.V."/>
            <person name="Debuchy R."/>
            <person name="Gladieux P."/>
            <person name="Hiltunen Thoren M."/>
            <person name="Johannesson H."/>
        </authorList>
    </citation>
    <scope>NUCLEOTIDE SEQUENCE</scope>
    <source>
        <strain evidence="7">CBS 508.74</strain>
    </source>
</reference>
<dbReference type="Pfam" id="PF00725">
    <property type="entry name" value="3HCDH"/>
    <property type="match status" value="1"/>
</dbReference>
<protein>
    <submittedName>
        <fullName evidence="7">NAD(P)-binding protein</fullName>
    </submittedName>
</protein>
<dbReference type="InterPro" id="IPR013328">
    <property type="entry name" value="6PGD_dom2"/>
</dbReference>
<dbReference type="EMBL" id="MU853351">
    <property type="protein sequence ID" value="KAK4110225.1"/>
    <property type="molecule type" value="Genomic_DNA"/>
</dbReference>
<feature type="site" description="Important for catalytic activity" evidence="3">
    <location>
        <position position="185"/>
    </location>
</feature>
<gene>
    <name evidence="7" type="ORF">N656DRAFT_714278</name>
</gene>
<evidence type="ECO:0000256" key="4">
    <source>
        <dbReference type="SAM" id="MobiDB-lite"/>
    </source>
</evidence>
<evidence type="ECO:0000313" key="7">
    <source>
        <dbReference type="EMBL" id="KAK4110225.1"/>
    </source>
</evidence>
<dbReference type="GO" id="GO:0006631">
    <property type="term" value="P:fatty acid metabolic process"/>
    <property type="evidence" value="ECO:0007669"/>
    <property type="project" value="InterPro"/>
</dbReference>
<organism evidence="7 8">
    <name type="scientific">Canariomyces notabilis</name>
    <dbReference type="NCBI Taxonomy" id="2074819"/>
    <lineage>
        <taxon>Eukaryota</taxon>
        <taxon>Fungi</taxon>
        <taxon>Dikarya</taxon>
        <taxon>Ascomycota</taxon>
        <taxon>Pezizomycotina</taxon>
        <taxon>Sordariomycetes</taxon>
        <taxon>Sordariomycetidae</taxon>
        <taxon>Sordariales</taxon>
        <taxon>Chaetomiaceae</taxon>
        <taxon>Canariomyces</taxon>
    </lineage>
</organism>
<evidence type="ECO:0000256" key="1">
    <source>
        <dbReference type="ARBA" id="ARBA00009463"/>
    </source>
</evidence>
<proteinExistence type="inferred from homology"/>
<dbReference type="Pfam" id="PF02737">
    <property type="entry name" value="3HCDH_N"/>
    <property type="match status" value="1"/>
</dbReference>
<dbReference type="PANTHER" id="PTHR48075:SF3">
    <property type="entry name" value="3-HYDROXYACYL-COA DEHYDROGENASE"/>
    <property type="match status" value="1"/>
</dbReference>
<evidence type="ECO:0000256" key="3">
    <source>
        <dbReference type="PIRSR" id="PIRSR000105-1"/>
    </source>
</evidence>
<dbReference type="InterPro" id="IPR008927">
    <property type="entry name" value="6-PGluconate_DH-like_C_sf"/>
</dbReference>
<name>A0AAN6QM94_9PEZI</name>
<dbReference type="GeneID" id="89936079"/>
<keyword evidence="8" id="KW-1185">Reference proteome</keyword>
<feature type="compositionally biased region" description="Low complexity" evidence="4">
    <location>
        <begin position="94"/>
        <end position="106"/>
    </location>
</feature>
<dbReference type="InterPro" id="IPR022694">
    <property type="entry name" value="3-OHacyl-CoA_DH"/>
</dbReference>
<sequence length="355" mass="38841">STTTTASRPPDLAAHKAPPPRWHPPAEQSLNERPVLVVGAGNIGRRVALVWASNSRPVTIYDISPDALRSATEYITDHLGAYCAERGTHPGHVSTTTDLRTATTSSGRTEKNAEGKFSAEELTKAPWHAIECLPESLPLKTSVLALLERSLPSDCVLASNSSSLTTAEMAAEGPLAHPERLLNTHYFIPPRNRMVELMSSGETAGAIFPFLASQMRRVGFTPVTVPRDVQSRGFVFNRIWAACKRETLAVLAEGVAKPADVDALFRDFFHAEKGPCERMDEVGLDTVAQVEQHNLERKPGLGSESVLAWLRENYVAKGKLGEKSGDGLFTGEERDALREKHHRERYKDVEETSGA</sequence>
<dbReference type="GO" id="GO:0016616">
    <property type="term" value="F:oxidoreductase activity, acting on the CH-OH group of donors, NAD or NADP as acceptor"/>
    <property type="evidence" value="ECO:0007669"/>
    <property type="project" value="InterPro"/>
</dbReference>
<feature type="domain" description="3-hydroxyacyl-CoA dehydrogenase C-terminal" evidence="5">
    <location>
        <begin position="233"/>
        <end position="329"/>
    </location>
</feature>
<evidence type="ECO:0000256" key="2">
    <source>
        <dbReference type="ARBA" id="ARBA00023002"/>
    </source>
</evidence>
<feature type="compositionally biased region" description="Basic and acidic residues" evidence="4">
    <location>
        <begin position="320"/>
        <end position="338"/>
    </location>
</feature>
<dbReference type="Proteomes" id="UP001302812">
    <property type="component" value="Unassembled WGS sequence"/>
</dbReference>
<dbReference type="PANTHER" id="PTHR48075">
    <property type="entry name" value="3-HYDROXYACYL-COA DEHYDROGENASE FAMILY PROTEIN"/>
    <property type="match status" value="1"/>
</dbReference>
<dbReference type="InterPro" id="IPR036291">
    <property type="entry name" value="NAD(P)-bd_dom_sf"/>
</dbReference>
<comment type="caution">
    <text evidence="7">The sequence shown here is derived from an EMBL/GenBank/DDBJ whole genome shotgun (WGS) entry which is preliminary data.</text>
</comment>
<dbReference type="InterPro" id="IPR006176">
    <property type="entry name" value="3-OHacyl-CoA_DH_NAD-bd"/>
</dbReference>
<dbReference type="PIRSF" id="PIRSF000105">
    <property type="entry name" value="HCDH"/>
    <property type="match status" value="1"/>
</dbReference>
<dbReference type="RefSeq" id="XP_064667795.1">
    <property type="nucleotide sequence ID" value="XM_064811954.1"/>
</dbReference>
<evidence type="ECO:0000259" key="6">
    <source>
        <dbReference type="Pfam" id="PF02737"/>
    </source>
</evidence>
<keyword evidence="2" id="KW-0560">Oxidoreductase</keyword>
<accession>A0AAN6QM94</accession>
<feature type="region of interest" description="Disordered" evidence="4">
    <location>
        <begin position="89"/>
        <end position="113"/>
    </location>
</feature>
<dbReference type="GO" id="GO:0070403">
    <property type="term" value="F:NAD+ binding"/>
    <property type="evidence" value="ECO:0007669"/>
    <property type="project" value="InterPro"/>
</dbReference>
<feature type="region of interest" description="Disordered" evidence="4">
    <location>
        <begin position="1"/>
        <end position="28"/>
    </location>
</feature>
<dbReference type="SUPFAM" id="SSF48179">
    <property type="entry name" value="6-phosphogluconate dehydrogenase C-terminal domain-like"/>
    <property type="match status" value="1"/>
</dbReference>
<reference evidence="7" key="2">
    <citation type="submission" date="2023-05" db="EMBL/GenBank/DDBJ databases">
        <authorList>
            <consortium name="Lawrence Berkeley National Laboratory"/>
            <person name="Steindorff A."/>
            <person name="Hensen N."/>
            <person name="Bonometti L."/>
            <person name="Westerberg I."/>
            <person name="Brannstrom I.O."/>
            <person name="Guillou S."/>
            <person name="Cros-Aarteil S."/>
            <person name="Calhoun S."/>
            <person name="Haridas S."/>
            <person name="Kuo A."/>
            <person name="Mondo S."/>
            <person name="Pangilinan J."/>
            <person name="Riley R."/>
            <person name="Labutti K."/>
            <person name="Andreopoulos B."/>
            <person name="Lipzen A."/>
            <person name="Chen C."/>
            <person name="Yanf M."/>
            <person name="Daum C."/>
            <person name="Ng V."/>
            <person name="Clum A."/>
            <person name="Ohm R."/>
            <person name="Martin F."/>
            <person name="Silar P."/>
            <person name="Natvig D."/>
            <person name="Lalanne C."/>
            <person name="Gautier V."/>
            <person name="Ament-Velasquez S.L."/>
            <person name="Kruys A."/>
            <person name="Hutchinson M.I."/>
            <person name="Powell A.J."/>
            <person name="Barry K."/>
            <person name="Miller A.N."/>
            <person name="Grigoriev I.V."/>
            <person name="Debuchy R."/>
            <person name="Gladieux P."/>
            <person name="Thoren M.H."/>
            <person name="Johannesson H."/>
        </authorList>
    </citation>
    <scope>NUCLEOTIDE SEQUENCE</scope>
    <source>
        <strain evidence="7">CBS 508.74</strain>
    </source>
</reference>
<dbReference type="InterPro" id="IPR006108">
    <property type="entry name" value="3HC_DH_C"/>
</dbReference>
<feature type="non-terminal residue" evidence="7">
    <location>
        <position position="1"/>
    </location>
</feature>